<evidence type="ECO:0008006" key="4">
    <source>
        <dbReference type="Google" id="ProtNLM"/>
    </source>
</evidence>
<evidence type="ECO:0000256" key="1">
    <source>
        <dbReference type="SAM" id="SignalP"/>
    </source>
</evidence>
<feature type="chain" id="PRO_5046605061" description="G-D-S-L family lipolytic protein" evidence="1">
    <location>
        <begin position="18"/>
        <end position="454"/>
    </location>
</feature>
<evidence type="ECO:0000313" key="3">
    <source>
        <dbReference type="Proteomes" id="UP001211872"/>
    </source>
</evidence>
<keyword evidence="1" id="KW-0732">Signal</keyword>
<dbReference type="EMBL" id="CP115396">
    <property type="protein sequence ID" value="WBO83131.1"/>
    <property type="molecule type" value="Genomic_DNA"/>
</dbReference>
<accession>A0ABY7PK95</accession>
<sequence>MHTFSTSILRAALPATAGVLLLLAGCSPDQPVPALSSNGLDLTRYVAVGDSYTAGFADGGLTSASQSYSYANLIAGQFAKVDANATFTQPLLADGAGTGYLTLAGFDANGLPRTTRVKPAATLARFVNTTGCNGADTLYLYPRAGATLPQNLGVPGLRLSQISIAGLGNTANLTRVGLFNPYFERLLPANDNRTYLQVVTTASANASFFTFFAGLDDLLPYVVSGGNCGPLPVASTLTSNARLLLTQLSAGGRPGVVALPPSLATLPILRLSRGLDVQQRLRQNTATANDTLFVRAFTGAVQAVSGEDYVLPSGQRRIGRLESVTGAPQTRPYGSRQNPVSGADVLDYLEVARISQVAEDFRSGMLTLANTTFKLPLIDTNDALFSQVAGNINVNGVNYTPELVRGNFYSLDRITLTPRGNALLANVFLRKINESYNTSIPLLNVNSLPTQANP</sequence>
<feature type="signal peptide" evidence="1">
    <location>
        <begin position="1"/>
        <end position="17"/>
    </location>
</feature>
<evidence type="ECO:0000313" key="2">
    <source>
        <dbReference type="EMBL" id="WBO83131.1"/>
    </source>
</evidence>
<organism evidence="2 3">
    <name type="scientific">Hymenobacter yonginensis</name>
    <dbReference type="NCBI Taxonomy" id="748197"/>
    <lineage>
        <taxon>Bacteria</taxon>
        <taxon>Pseudomonadati</taxon>
        <taxon>Bacteroidota</taxon>
        <taxon>Cytophagia</taxon>
        <taxon>Cytophagales</taxon>
        <taxon>Hymenobacteraceae</taxon>
        <taxon>Hymenobacter</taxon>
    </lineage>
</organism>
<reference evidence="2 3" key="1">
    <citation type="journal article" date="2011" name="Int. J. Syst. Evol. Microbiol.">
        <title>Hymenobacter yonginensis sp. nov., isolated from a mesotrophic artificial lake.</title>
        <authorList>
            <person name="Joung Y."/>
            <person name="Cho S.H."/>
            <person name="Kim H."/>
            <person name="Kim S.B."/>
            <person name="Joh K."/>
        </authorList>
    </citation>
    <scope>NUCLEOTIDE SEQUENCE [LARGE SCALE GENOMIC DNA]</scope>
    <source>
        <strain evidence="2 3">KCTC 22745</strain>
    </source>
</reference>
<dbReference type="RefSeq" id="WP_270125491.1">
    <property type="nucleotide sequence ID" value="NZ_CP115396.1"/>
</dbReference>
<protein>
    <recommendedName>
        <fullName evidence="4">G-D-S-L family lipolytic protein</fullName>
    </recommendedName>
</protein>
<gene>
    <name evidence="2" type="ORF">O9Z63_12150</name>
</gene>
<keyword evidence="3" id="KW-1185">Reference proteome</keyword>
<name>A0ABY7PK95_9BACT</name>
<dbReference type="Proteomes" id="UP001211872">
    <property type="component" value="Chromosome"/>
</dbReference>
<proteinExistence type="predicted"/>
<dbReference type="SUPFAM" id="SSF52266">
    <property type="entry name" value="SGNH hydrolase"/>
    <property type="match status" value="1"/>
</dbReference>